<reference evidence="6 7" key="1">
    <citation type="journal article" date="2017" name="Genome Biol.">
        <title>New reference genome sequences of hot pepper reveal the massive evolution of plant disease-resistance genes by retroduplication.</title>
        <authorList>
            <person name="Kim S."/>
            <person name="Park J."/>
            <person name="Yeom S.I."/>
            <person name="Kim Y.M."/>
            <person name="Seo E."/>
            <person name="Kim K.T."/>
            <person name="Kim M.S."/>
            <person name="Lee J.M."/>
            <person name="Cheong K."/>
            <person name="Shin H.S."/>
            <person name="Kim S.B."/>
            <person name="Han K."/>
            <person name="Lee J."/>
            <person name="Park M."/>
            <person name="Lee H.A."/>
            <person name="Lee H.Y."/>
            <person name="Lee Y."/>
            <person name="Oh S."/>
            <person name="Lee J.H."/>
            <person name="Choi E."/>
            <person name="Choi E."/>
            <person name="Lee S.E."/>
            <person name="Jeon J."/>
            <person name="Kim H."/>
            <person name="Choi G."/>
            <person name="Song H."/>
            <person name="Lee J."/>
            <person name="Lee S.C."/>
            <person name="Kwon J.K."/>
            <person name="Lee H.Y."/>
            <person name="Koo N."/>
            <person name="Hong Y."/>
            <person name="Kim R.W."/>
            <person name="Kang W.H."/>
            <person name="Huh J.H."/>
            <person name="Kang B.C."/>
            <person name="Yang T.J."/>
            <person name="Lee Y.H."/>
            <person name="Bennetzen J.L."/>
            <person name="Choi D."/>
        </authorList>
    </citation>
    <scope>NUCLEOTIDE SEQUENCE [LARGE SCALE GENOMIC DNA]</scope>
    <source>
        <strain evidence="7">cv. PBC81</strain>
    </source>
</reference>
<comment type="similarity">
    <text evidence="1">Belongs to the peptidase C48 family.</text>
</comment>
<feature type="compositionally biased region" description="Basic and acidic residues" evidence="4">
    <location>
        <begin position="1"/>
        <end position="15"/>
    </location>
</feature>
<feature type="domain" description="Ubiquitin-like protease family profile" evidence="5">
    <location>
        <begin position="1"/>
        <end position="180"/>
    </location>
</feature>
<dbReference type="SUPFAM" id="SSF54001">
    <property type="entry name" value="Cysteine proteinases"/>
    <property type="match status" value="1"/>
</dbReference>
<evidence type="ECO:0000256" key="2">
    <source>
        <dbReference type="ARBA" id="ARBA00022670"/>
    </source>
</evidence>
<reference evidence="7" key="2">
    <citation type="journal article" date="2017" name="J. Anim. Genet.">
        <title>Multiple reference genome sequences of hot pepper reveal the massive evolution of plant disease resistance genes by retroduplication.</title>
        <authorList>
            <person name="Kim S."/>
            <person name="Park J."/>
            <person name="Yeom S.-I."/>
            <person name="Kim Y.-M."/>
            <person name="Seo E."/>
            <person name="Kim K.-T."/>
            <person name="Kim M.-S."/>
            <person name="Lee J.M."/>
            <person name="Cheong K."/>
            <person name="Shin H.-S."/>
            <person name="Kim S.-B."/>
            <person name="Han K."/>
            <person name="Lee J."/>
            <person name="Park M."/>
            <person name="Lee H.-A."/>
            <person name="Lee H.-Y."/>
            <person name="Lee Y."/>
            <person name="Oh S."/>
            <person name="Lee J.H."/>
            <person name="Choi E."/>
            <person name="Choi E."/>
            <person name="Lee S.E."/>
            <person name="Jeon J."/>
            <person name="Kim H."/>
            <person name="Choi G."/>
            <person name="Song H."/>
            <person name="Lee J."/>
            <person name="Lee S.-C."/>
            <person name="Kwon J.-K."/>
            <person name="Lee H.-Y."/>
            <person name="Koo N."/>
            <person name="Hong Y."/>
            <person name="Kim R.W."/>
            <person name="Kang W.-H."/>
            <person name="Huh J.H."/>
            <person name="Kang B.-C."/>
            <person name="Yang T.-J."/>
            <person name="Lee Y.-H."/>
            <person name="Bennetzen J.L."/>
            <person name="Choi D."/>
        </authorList>
    </citation>
    <scope>NUCLEOTIDE SEQUENCE [LARGE SCALE GENOMIC DNA]</scope>
    <source>
        <strain evidence="7">cv. PBC81</strain>
    </source>
</reference>
<evidence type="ECO:0000256" key="4">
    <source>
        <dbReference type="SAM" id="MobiDB-lite"/>
    </source>
</evidence>
<proteinExistence type="inferred from homology"/>
<sequence length="223" mass="25835">MESLADNERWKETLKARAASDSSRRPPAIARIEVSNGDKPGVSQNEEYFIHIIKGFSIPDGLPWHLVDEVYIPINCGDEFHWMLLVIVLKKRRIQVYDSMSQRKHSGPSFEIQKLAKILPSYLDMSGFLDQKVRNDWSMIKAYRDKMGDTFDVQYIEGISQQTIGILDCSLFVAAYAKYLSNGLKVPNDGLDIGLFHKRYATRLWKYREEKDQKPYVRDIKDP</sequence>
<dbReference type="InterPro" id="IPR038765">
    <property type="entry name" value="Papain-like_cys_pep_sf"/>
</dbReference>
<dbReference type="Proteomes" id="UP000224567">
    <property type="component" value="Unassembled WGS sequence"/>
</dbReference>
<protein>
    <recommendedName>
        <fullName evidence="5">Ubiquitin-like protease family profile domain-containing protein</fullName>
    </recommendedName>
</protein>
<feature type="region of interest" description="Disordered" evidence="4">
    <location>
        <begin position="1"/>
        <end position="23"/>
    </location>
</feature>
<dbReference type="Pfam" id="PF02902">
    <property type="entry name" value="Peptidase_C48"/>
    <property type="match status" value="1"/>
</dbReference>
<dbReference type="PANTHER" id="PTHR31470">
    <property type="entry name" value="CYSTEINE PROTEINASES SUPERFAMILY PROTEIN-RELATED-RELATED"/>
    <property type="match status" value="1"/>
</dbReference>
<gene>
    <name evidence="6" type="ORF">CQW23_21627</name>
</gene>
<evidence type="ECO:0000313" key="6">
    <source>
        <dbReference type="EMBL" id="PHT38054.1"/>
    </source>
</evidence>
<dbReference type="Gene3D" id="3.40.395.10">
    <property type="entry name" value="Adenoviral Proteinase, Chain A"/>
    <property type="match status" value="1"/>
</dbReference>
<dbReference type="AlphaFoldDB" id="A0A2G2VYI8"/>
<dbReference type="OrthoDB" id="1939479at2759"/>
<dbReference type="PROSITE" id="PS50600">
    <property type="entry name" value="ULP_PROTEASE"/>
    <property type="match status" value="1"/>
</dbReference>
<name>A0A2G2VYI8_CAPBA</name>
<evidence type="ECO:0000313" key="7">
    <source>
        <dbReference type="Proteomes" id="UP000224567"/>
    </source>
</evidence>
<evidence type="ECO:0000256" key="3">
    <source>
        <dbReference type="ARBA" id="ARBA00022801"/>
    </source>
</evidence>
<keyword evidence="3" id="KW-0378">Hydrolase</keyword>
<dbReference type="InterPro" id="IPR003653">
    <property type="entry name" value="Peptidase_C48_C"/>
</dbReference>
<dbReference type="PANTHER" id="PTHR31470:SF46">
    <property type="entry name" value="ULP1 PROTEASE FAMILY, C-TERMINAL CATALYTIC DOMAIN CONTAINING PROTEIN"/>
    <property type="match status" value="1"/>
</dbReference>
<evidence type="ECO:0000259" key="5">
    <source>
        <dbReference type="PROSITE" id="PS50600"/>
    </source>
</evidence>
<organism evidence="6 7">
    <name type="scientific">Capsicum baccatum</name>
    <name type="common">Peruvian pepper</name>
    <dbReference type="NCBI Taxonomy" id="33114"/>
    <lineage>
        <taxon>Eukaryota</taxon>
        <taxon>Viridiplantae</taxon>
        <taxon>Streptophyta</taxon>
        <taxon>Embryophyta</taxon>
        <taxon>Tracheophyta</taxon>
        <taxon>Spermatophyta</taxon>
        <taxon>Magnoliopsida</taxon>
        <taxon>eudicotyledons</taxon>
        <taxon>Gunneridae</taxon>
        <taxon>Pentapetalae</taxon>
        <taxon>asterids</taxon>
        <taxon>lamiids</taxon>
        <taxon>Solanales</taxon>
        <taxon>Solanaceae</taxon>
        <taxon>Solanoideae</taxon>
        <taxon>Capsiceae</taxon>
        <taxon>Capsicum</taxon>
    </lineage>
</organism>
<comment type="caution">
    <text evidence="6">The sequence shown here is derived from an EMBL/GenBank/DDBJ whole genome shotgun (WGS) entry which is preliminary data.</text>
</comment>
<accession>A0A2G2VYI8</accession>
<dbReference type="GO" id="GO:0006508">
    <property type="term" value="P:proteolysis"/>
    <property type="evidence" value="ECO:0007669"/>
    <property type="project" value="UniProtKB-KW"/>
</dbReference>
<keyword evidence="2" id="KW-0645">Protease</keyword>
<dbReference type="GO" id="GO:0008234">
    <property type="term" value="F:cysteine-type peptidase activity"/>
    <property type="evidence" value="ECO:0007669"/>
    <property type="project" value="InterPro"/>
</dbReference>
<dbReference type="EMBL" id="MLFT02000009">
    <property type="protein sequence ID" value="PHT38054.1"/>
    <property type="molecule type" value="Genomic_DNA"/>
</dbReference>
<evidence type="ECO:0000256" key="1">
    <source>
        <dbReference type="ARBA" id="ARBA00005234"/>
    </source>
</evidence>
<keyword evidence="7" id="KW-1185">Reference proteome</keyword>